<dbReference type="EMBL" id="SNRY01000294">
    <property type="protein sequence ID" value="KAA6343007.1"/>
    <property type="molecule type" value="Genomic_DNA"/>
</dbReference>
<evidence type="ECO:0000313" key="2">
    <source>
        <dbReference type="EMBL" id="KAA6343007.1"/>
    </source>
</evidence>
<protein>
    <recommendedName>
        <fullName evidence="1">YgjP-like metallopeptidase domain-containing protein</fullName>
    </recommendedName>
</protein>
<proteinExistence type="predicted"/>
<dbReference type="InterPro" id="IPR053136">
    <property type="entry name" value="UTP_pyrophosphatase-like"/>
</dbReference>
<feature type="domain" description="YgjP-like metallopeptidase" evidence="1">
    <location>
        <begin position="24"/>
        <end position="215"/>
    </location>
</feature>
<dbReference type="AlphaFoldDB" id="A0A5J4SAC6"/>
<gene>
    <name evidence="2" type="ORF">EZS27_009281</name>
</gene>
<dbReference type="CDD" id="cd07344">
    <property type="entry name" value="M48_yhfN_like"/>
    <property type="match status" value="1"/>
</dbReference>
<comment type="caution">
    <text evidence="2">The sequence shown here is derived from an EMBL/GenBank/DDBJ whole genome shotgun (WGS) entry which is preliminary data.</text>
</comment>
<dbReference type="PANTHER" id="PTHR30399:SF1">
    <property type="entry name" value="UTP PYROPHOSPHATASE"/>
    <property type="match status" value="1"/>
</dbReference>
<dbReference type="InterPro" id="IPR002725">
    <property type="entry name" value="YgjP-like_metallopeptidase"/>
</dbReference>
<accession>A0A5J4SAC6</accession>
<reference evidence="2" key="1">
    <citation type="submission" date="2019-03" db="EMBL/GenBank/DDBJ databases">
        <title>Single cell metagenomics reveals metabolic interactions within the superorganism composed of flagellate Streblomastix strix and complex community of Bacteroidetes bacteria on its surface.</title>
        <authorList>
            <person name="Treitli S.C."/>
            <person name="Kolisko M."/>
            <person name="Husnik F."/>
            <person name="Keeling P."/>
            <person name="Hampl V."/>
        </authorList>
    </citation>
    <scope>NUCLEOTIDE SEQUENCE</scope>
    <source>
        <strain evidence="2">STM</strain>
    </source>
</reference>
<evidence type="ECO:0000259" key="1">
    <source>
        <dbReference type="Pfam" id="PF01863"/>
    </source>
</evidence>
<dbReference type="PANTHER" id="PTHR30399">
    <property type="entry name" value="UNCHARACTERIZED PROTEIN YGJP"/>
    <property type="match status" value="1"/>
</dbReference>
<dbReference type="Pfam" id="PF01863">
    <property type="entry name" value="YgjP-like"/>
    <property type="match status" value="1"/>
</dbReference>
<sequence>MVGEIEDEELGRLILRINARAKGIIFHIKSDAIYISVPPNVTLEEIKEVIEKMRGKLSTSQKKVSRIRIDLNYRIDAEHFELSLVTGGQNRFLARFKPEGMEIVCPQGTDFNNEKLQAWLRKAIEEALRKNAKIVLSLRLTELSAQYKLPFREVKINSSRGRWGSCSVKKVINLSFFVLLLPQHLIDYVLLHELCHTHEMNHSRRFWLLLNNFTNGKALALREELGKYKTEIS</sequence>
<organism evidence="2">
    <name type="scientific">termite gut metagenome</name>
    <dbReference type="NCBI Taxonomy" id="433724"/>
    <lineage>
        <taxon>unclassified sequences</taxon>
        <taxon>metagenomes</taxon>
        <taxon>organismal metagenomes</taxon>
    </lineage>
</organism>
<dbReference type="Gene3D" id="3.30.2010.10">
    <property type="entry name" value="Metalloproteases ('zincins'), catalytic domain"/>
    <property type="match status" value="1"/>
</dbReference>
<name>A0A5J4SAC6_9ZZZZ</name>